<dbReference type="EMBL" id="CP051006">
    <property type="protein sequence ID" value="QNT96757.1"/>
    <property type="molecule type" value="Genomic_DNA"/>
</dbReference>
<dbReference type="KEGG" id="sgf:HEP81_06522"/>
<accession>A0A7H1Q8X7</accession>
<sequence length="74" mass="7715">MSSSAEVDAVSPLRQFAVGGCSLGIAAELDMAREALAETDAANIHDVDDMIRSAVILSMRLRTLVAAVEAGEPQ</sequence>
<evidence type="ECO:0000313" key="2">
    <source>
        <dbReference type="Proteomes" id="UP000516422"/>
    </source>
</evidence>
<dbReference type="GeneID" id="91466055"/>
<dbReference type="RefSeq" id="WP_037658749.1">
    <property type="nucleotide sequence ID" value="NZ_CP051006.1"/>
</dbReference>
<evidence type="ECO:0000313" key="1">
    <source>
        <dbReference type="EMBL" id="QNT96757.1"/>
    </source>
</evidence>
<organism evidence="1 2">
    <name type="scientific">Streptomyces griseofuscus</name>
    <dbReference type="NCBI Taxonomy" id="146922"/>
    <lineage>
        <taxon>Bacteria</taxon>
        <taxon>Bacillati</taxon>
        <taxon>Actinomycetota</taxon>
        <taxon>Actinomycetes</taxon>
        <taxon>Kitasatosporales</taxon>
        <taxon>Streptomycetaceae</taxon>
        <taxon>Streptomyces</taxon>
    </lineage>
</organism>
<proteinExistence type="predicted"/>
<name>A0A7H1Q8X7_9ACTN</name>
<protein>
    <submittedName>
        <fullName evidence="1">Uncharacterized protein</fullName>
    </submittedName>
</protein>
<gene>
    <name evidence="1" type="ORF">HEP81_06522</name>
</gene>
<dbReference type="Proteomes" id="UP000516422">
    <property type="component" value="Chromosome"/>
</dbReference>
<dbReference type="AlphaFoldDB" id="A0A7H1Q8X7"/>
<reference evidence="1 2" key="1">
    <citation type="submission" date="2020-04" db="EMBL/GenBank/DDBJ databases">
        <title>Characterization and engineering of Streptomyces griseofuscus DSM40191 as a potential heterologous host for expression of BGCs.</title>
        <authorList>
            <person name="Gren T."/>
            <person name="Whitford C.M."/>
            <person name="Mohite O.S."/>
            <person name="Joergensen T.S."/>
            <person name="Nielsen J.B."/>
            <person name="Lee S.Y."/>
            <person name="Weber T."/>
        </authorList>
    </citation>
    <scope>NUCLEOTIDE SEQUENCE [LARGE SCALE GENOMIC DNA]</scope>
    <source>
        <strain evidence="1 2">DSM 40191</strain>
    </source>
</reference>